<dbReference type="CDD" id="cd05829">
    <property type="entry name" value="Sortase_F"/>
    <property type="match status" value="1"/>
</dbReference>
<dbReference type="EMBL" id="MFDV01000016">
    <property type="protein sequence ID" value="OGE71594.1"/>
    <property type="molecule type" value="Genomic_DNA"/>
</dbReference>
<gene>
    <name evidence="2" type="ORF">A3H40_03955</name>
</gene>
<dbReference type="Proteomes" id="UP000177057">
    <property type="component" value="Unassembled WGS sequence"/>
</dbReference>
<dbReference type="InterPro" id="IPR005754">
    <property type="entry name" value="Sortase"/>
</dbReference>
<accession>A0A1F5N1U7</accession>
<name>A0A1F5N1U7_9BACT</name>
<dbReference type="InterPro" id="IPR042001">
    <property type="entry name" value="Sortase_F"/>
</dbReference>
<keyword evidence="1" id="KW-0378">Hydrolase</keyword>
<dbReference type="GO" id="GO:0016787">
    <property type="term" value="F:hydrolase activity"/>
    <property type="evidence" value="ECO:0007669"/>
    <property type="project" value="UniProtKB-KW"/>
</dbReference>
<dbReference type="AlphaFoldDB" id="A0A1F5N1U7"/>
<organism evidence="2 3">
    <name type="scientific">Candidatus Daviesbacteria bacterium RIFCSPLOWO2_02_FULL_38_15</name>
    <dbReference type="NCBI Taxonomy" id="1797794"/>
    <lineage>
        <taxon>Bacteria</taxon>
        <taxon>Candidatus Daviesiibacteriota</taxon>
    </lineage>
</organism>
<evidence type="ECO:0008006" key="4">
    <source>
        <dbReference type="Google" id="ProtNLM"/>
    </source>
</evidence>
<dbReference type="Pfam" id="PF04203">
    <property type="entry name" value="Sortase"/>
    <property type="match status" value="1"/>
</dbReference>
<protein>
    <recommendedName>
        <fullName evidence="4">Peptidase C60 sortase A and B</fullName>
    </recommendedName>
</protein>
<dbReference type="Gene3D" id="2.40.260.10">
    <property type="entry name" value="Sortase"/>
    <property type="match status" value="1"/>
</dbReference>
<dbReference type="STRING" id="1797794.A3H40_03955"/>
<dbReference type="SUPFAM" id="SSF63817">
    <property type="entry name" value="Sortase"/>
    <property type="match status" value="1"/>
</dbReference>
<evidence type="ECO:0000313" key="2">
    <source>
        <dbReference type="EMBL" id="OGE71594.1"/>
    </source>
</evidence>
<evidence type="ECO:0000256" key="1">
    <source>
        <dbReference type="ARBA" id="ARBA00022801"/>
    </source>
</evidence>
<comment type="caution">
    <text evidence="2">The sequence shown here is derived from an EMBL/GenBank/DDBJ whole genome shotgun (WGS) entry which is preliminary data.</text>
</comment>
<sequence>MEPVGEDAGGKMDVPKLVENVGWYNLGYKAGEKGSAVIAGHFDTVTGAPAVFYYLSQLTKGDEVIVTDKNGKNYIFKVEKSVSYPVDQAPLEEIFAVNDKPRLNLITCFGTWDAGSKNYTNRLVVYTELENS</sequence>
<reference evidence="2 3" key="1">
    <citation type="journal article" date="2016" name="Nat. Commun.">
        <title>Thousands of microbial genomes shed light on interconnected biogeochemical processes in an aquifer system.</title>
        <authorList>
            <person name="Anantharaman K."/>
            <person name="Brown C.T."/>
            <person name="Hug L.A."/>
            <person name="Sharon I."/>
            <person name="Castelle C.J."/>
            <person name="Probst A.J."/>
            <person name="Thomas B.C."/>
            <person name="Singh A."/>
            <person name="Wilkins M.J."/>
            <person name="Karaoz U."/>
            <person name="Brodie E.L."/>
            <person name="Williams K.H."/>
            <person name="Hubbard S.S."/>
            <person name="Banfield J.F."/>
        </authorList>
    </citation>
    <scope>NUCLEOTIDE SEQUENCE [LARGE SCALE GENOMIC DNA]</scope>
</reference>
<evidence type="ECO:0000313" key="3">
    <source>
        <dbReference type="Proteomes" id="UP000177057"/>
    </source>
</evidence>
<proteinExistence type="predicted"/>
<dbReference type="InterPro" id="IPR023365">
    <property type="entry name" value="Sortase_dom-sf"/>
</dbReference>